<feature type="binding site" description="axial binding residue" evidence="7">
    <location>
        <position position="401"/>
    </location>
    <ligand>
        <name>heme b</name>
        <dbReference type="ChEBI" id="CHEBI:60344"/>
    </ligand>
    <ligandPart>
        <name>Fe</name>
        <dbReference type="ChEBI" id="CHEBI:18248"/>
    </ligandPart>
</feature>
<comment type="subunit">
    <text evidence="1">Homotetramer.</text>
</comment>
<evidence type="ECO:0000256" key="2">
    <source>
        <dbReference type="ARBA" id="ARBA00022617"/>
    </source>
</evidence>
<dbReference type="Pfam" id="PF03098">
    <property type="entry name" value="An_peroxidase"/>
    <property type="match status" value="2"/>
</dbReference>
<dbReference type="SUPFAM" id="SSF48264">
    <property type="entry name" value="Cytochrome P450"/>
    <property type="match status" value="1"/>
</dbReference>
<gene>
    <name evidence="9" type="ORF">C6P46_000313</name>
</gene>
<evidence type="ECO:0000256" key="8">
    <source>
        <dbReference type="SAM" id="MobiDB-lite"/>
    </source>
</evidence>
<evidence type="ECO:0000256" key="5">
    <source>
        <dbReference type="ARBA" id="ARBA00023002"/>
    </source>
</evidence>
<evidence type="ECO:0000256" key="6">
    <source>
        <dbReference type="ARBA" id="ARBA00023004"/>
    </source>
</evidence>
<dbReference type="PROSITE" id="PS50292">
    <property type="entry name" value="PEROXIDASE_3"/>
    <property type="match status" value="1"/>
</dbReference>
<dbReference type="EMBL" id="PUHQ01000010">
    <property type="protein sequence ID" value="KAG0665214.1"/>
    <property type="molecule type" value="Genomic_DNA"/>
</dbReference>
<evidence type="ECO:0000256" key="1">
    <source>
        <dbReference type="ARBA" id="ARBA00011881"/>
    </source>
</evidence>
<dbReference type="InterPro" id="IPR050783">
    <property type="entry name" value="Oxylipin_biosynth_metab"/>
</dbReference>
<dbReference type="GO" id="GO:0016705">
    <property type="term" value="F:oxidoreductase activity, acting on paired donors, with incorporation or reduction of molecular oxygen"/>
    <property type="evidence" value="ECO:0007669"/>
    <property type="project" value="InterPro"/>
</dbReference>
<keyword evidence="10" id="KW-1185">Reference proteome</keyword>
<evidence type="ECO:0000313" key="10">
    <source>
        <dbReference type="Proteomes" id="UP000777482"/>
    </source>
</evidence>
<dbReference type="Gene3D" id="1.10.640.10">
    <property type="entry name" value="Haem peroxidase domain superfamily, animal type"/>
    <property type="match status" value="1"/>
</dbReference>
<dbReference type="PANTHER" id="PTHR11903:SF37">
    <property type="entry name" value="PSI-PRODUCING OXYGENASE A"/>
    <property type="match status" value="1"/>
</dbReference>
<organism evidence="9 10">
    <name type="scientific">Rhodotorula mucilaginosa</name>
    <name type="common">Yeast</name>
    <name type="synonym">Rhodotorula rubra</name>
    <dbReference type="NCBI Taxonomy" id="5537"/>
    <lineage>
        <taxon>Eukaryota</taxon>
        <taxon>Fungi</taxon>
        <taxon>Dikarya</taxon>
        <taxon>Basidiomycota</taxon>
        <taxon>Pucciniomycotina</taxon>
        <taxon>Microbotryomycetes</taxon>
        <taxon>Sporidiobolales</taxon>
        <taxon>Sporidiobolaceae</taxon>
        <taxon>Rhodotorula</taxon>
    </lineage>
</organism>
<keyword evidence="6 7" id="KW-0408">Iron</keyword>
<dbReference type="OrthoDB" id="823504at2759"/>
<dbReference type="Gene3D" id="1.10.630.10">
    <property type="entry name" value="Cytochrome P450"/>
    <property type="match status" value="1"/>
</dbReference>
<accession>A0A9P6W685</accession>
<protein>
    <recommendedName>
        <fullName evidence="11">Heme peroxidase</fullName>
    </recommendedName>
</protein>
<evidence type="ECO:0000256" key="4">
    <source>
        <dbReference type="ARBA" id="ARBA00022964"/>
    </source>
</evidence>
<dbReference type="InterPro" id="IPR019791">
    <property type="entry name" value="Haem_peroxidase_animal"/>
</dbReference>
<comment type="caution">
    <text evidence="9">The sequence shown here is derived from an EMBL/GenBank/DDBJ whole genome shotgun (WGS) entry which is preliminary data.</text>
</comment>
<dbReference type="AlphaFoldDB" id="A0A9P6W685"/>
<keyword evidence="5" id="KW-0560">Oxidoreductase</keyword>
<keyword evidence="2 7" id="KW-0349">Heme</keyword>
<evidence type="ECO:0000256" key="7">
    <source>
        <dbReference type="PIRSR" id="PIRSR619791-2"/>
    </source>
</evidence>
<reference evidence="9 10" key="1">
    <citation type="submission" date="2020-11" db="EMBL/GenBank/DDBJ databases">
        <title>Kefir isolates.</title>
        <authorList>
            <person name="Marcisauskas S."/>
            <person name="Kim Y."/>
            <person name="Blasche S."/>
        </authorList>
    </citation>
    <scope>NUCLEOTIDE SEQUENCE [LARGE SCALE GENOMIC DNA]</scope>
    <source>
        <strain evidence="9 10">KR</strain>
    </source>
</reference>
<sequence>MATPSPPKAPAVFGQPQEERQSAPPSPSSKRGLLGGAKAAASTALQMASMALADTEPVKAVESVVDAGKSQLELVFEQISHKTLARDAISMIKAGVEGKTPGLDDRNMLLEKVVVLLYSLPPDSPVGTSLQNLFIRVLWDDIPKPPATLVGQYQYREADGSKNNPFIPELGAARQPYARTTPNLHPFPENLPDVATVFDSLMRRDKFVPHPSGISSMLFAMAVLITHSIFVTDHEDLNMNHASSYLDLSPIYGNNQAEQDKIRTHVQGEIYPDVLSSNRLFLMSPGAVALGLVFSRNHNWIAKKLVEVNQNGQFKPWNSLNDKEKRLQDHALFNLARNINCLWFEEVIFQDYIRVILNVNRTTSTWSLVPTDEIKSLIGGQVPRGTGNHVSAEFNILYRWHMAISAQDTEWLEGEMTPDDLRAVWDGMNKELGDDPRKFTFGGFKRTGKDGTGPFRDQDIIATLTNATEWVAGAFKARGIPEVMRIIDCVGMDAARTKWRCASLNEFREMLGLQKYNNFEEWNPSPEIANTAKHLYKDIENLELYPGLMCEEPKPSAPASGLAPGYTISRAILSDAAALVRGDRFFTYEATAGSVTSFHYRDLQPDYENGAFGGQIGKLLMRHFPKAYTYNSVYALFPFTTPAVNKQILIELGIAHKYDFTPPAESTSWVEVKSYKEAERVFTDSDSFSNVYGPALAEMTRKHETGLLDYLSLSTSPKSSESFSKVIDATFYSGQWSTAIYPDLAKLVKKHLDATAWGPSKTAHHTVDIVADVIVPVVTEFIADEFGIPLKSEENPLGLFTSKQLYEALTECWTFAYLNFDPGLGFKLRDKAMKASEMLLAVIEARLLQSQGTPFTIHELLTDIKHLFGIESQGVVMSEQARKTCGRALRATDRPISEVAGCLTIAAIRLVTAVSACVIDFYLREENKKTLDDICKVARQAHNLLEVATMQRFVQEALRLRPAVAGSARRAQKPVHLAAAGEIKAGQLVWIDAAAVNRDAQVFPEPDKINLGRKSDVYAMNERISNLAGRGGQSLNTVMACAILTQLCSFGTPERARGPAGQLGCVAGADNKCNVYLARDGPPTAFPSSMTITITPA</sequence>
<dbReference type="SUPFAM" id="SSF48113">
    <property type="entry name" value="Heme-dependent peroxidases"/>
    <property type="match status" value="1"/>
</dbReference>
<dbReference type="InterPro" id="IPR001128">
    <property type="entry name" value="Cyt_P450"/>
</dbReference>
<dbReference type="PANTHER" id="PTHR11903">
    <property type="entry name" value="PROSTAGLANDIN G/H SYNTHASE"/>
    <property type="match status" value="1"/>
</dbReference>
<evidence type="ECO:0008006" key="11">
    <source>
        <dbReference type="Google" id="ProtNLM"/>
    </source>
</evidence>
<dbReference type="GO" id="GO:0005506">
    <property type="term" value="F:iron ion binding"/>
    <property type="evidence" value="ECO:0007669"/>
    <property type="project" value="InterPro"/>
</dbReference>
<dbReference type="InterPro" id="IPR037120">
    <property type="entry name" value="Haem_peroxidase_sf_animal"/>
</dbReference>
<dbReference type="GO" id="GO:0051213">
    <property type="term" value="F:dioxygenase activity"/>
    <property type="evidence" value="ECO:0007669"/>
    <property type="project" value="UniProtKB-KW"/>
</dbReference>
<dbReference type="GO" id="GO:0004497">
    <property type="term" value="F:monooxygenase activity"/>
    <property type="evidence" value="ECO:0007669"/>
    <property type="project" value="InterPro"/>
</dbReference>
<evidence type="ECO:0000313" key="9">
    <source>
        <dbReference type="EMBL" id="KAG0665214.1"/>
    </source>
</evidence>
<dbReference type="InterPro" id="IPR036396">
    <property type="entry name" value="Cyt_P450_sf"/>
</dbReference>
<dbReference type="CDD" id="cd09817">
    <property type="entry name" value="linoleate_diol_synthase_like"/>
    <property type="match status" value="1"/>
</dbReference>
<dbReference type="InterPro" id="IPR010255">
    <property type="entry name" value="Haem_peroxidase_sf"/>
</dbReference>
<dbReference type="GO" id="GO:0006631">
    <property type="term" value="P:fatty acid metabolic process"/>
    <property type="evidence" value="ECO:0007669"/>
    <property type="project" value="UniProtKB-ARBA"/>
</dbReference>
<keyword evidence="3 7" id="KW-0479">Metal-binding</keyword>
<dbReference type="GO" id="GO:0004601">
    <property type="term" value="F:peroxidase activity"/>
    <property type="evidence" value="ECO:0007669"/>
    <property type="project" value="InterPro"/>
</dbReference>
<dbReference type="GO" id="GO:0006979">
    <property type="term" value="P:response to oxidative stress"/>
    <property type="evidence" value="ECO:0007669"/>
    <property type="project" value="InterPro"/>
</dbReference>
<proteinExistence type="predicted"/>
<dbReference type="Proteomes" id="UP000777482">
    <property type="component" value="Unassembled WGS sequence"/>
</dbReference>
<keyword evidence="4" id="KW-0223">Dioxygenase</keyword>
<evidence type="ECO:0000256" key="3">
    <source>
        <dbReference type="ARBA" id="ARBA00022723"/>
    </source>
</evidence>
<dbReference type="Pfam" id="PF00067">
    <property type="entry name" value="p450"/>
    <property type="match status" value="1"/>
</dbReference>
<name>A0A9P6W685_RHOMI</name>
<dbReference type="InterPro" id="IPR034812">
    <property type="entry name" value="Ppo-like_N"/>
</dbReference>
<dbReference type="GO" id="GO:0020037">
    <property type="term" value="F:heme binding"/>
    <property type="evidence" value="ECO:0007669"/>
    <property type="project" value="InterPro"/>
</dbReference>
<feature type="region of interest" description="Disordered" evidence="8">
    <location>
        <begin position="1"/>
        <end position="36"/>
    </location>
</feature>